<evidence type="ECO:0000313" key="2">
    <source>
        <dbReference type="EMBL" id="OGZ18305.1"/>
    </source>
</evidence>
<gene>
    <name evidence="2" type="ORF">A2V72_00875</name>
</gene>
<comment type="caution">
    <text evidence="2">The sequence shown here is derived from an EMBL/GenBank/DDBJ whole genome shotgun (WGS) entry which is preliminary data.</text>
</comment>
<evidence type="ECO:0000259" key="1">
    <source>
        <dbReference type="PROSITE" id="PS50164"/>
    </source>
</evidence>
<dbReference type="InterPro" id="IPR035901">
    <property type="entry name" value="GIY-YIG_endonuc_sf"/>
</dbReference>
<dbReference type="EMBL" id="MHLW01000005">
    <property type="protein sequence ID" value="OGZ18305.1"/>
    <property type="molecule type" value="Genomic_DNA"/>
</dbReference>
<dbReference type="InterPro" id="IPR000305">
    <property type="entry name" value="GIY-YIG_endonuc"/>
</dbReference>
<proteinExistence type="predicted"/>
<dbReference type="SUPFAM" id="SSF82771">
    <property type="entry name" value="GIY-YIG endonuclease"/>
    <property type="match status" value="1"/>
</dbReference>
<organism evidence="2 3">
    <name type="scientific">Candidatus Nealsonbacteria bacterium RBG_13_37_56</name>
    <dbReference type="NCBI Taxonomy" id="1801661"/>
    <lineage>
        <taxon>Bacteria</taxon>
        <taxon>Candidatus Nealsoniibacteriota</taxon>
    </lineage>
</organism>
<sequence length="83" mass="10129">MFYVYFLKLSNKNIYKGFTGDLKRRVLEHKNRKVESTKNYLPIDLIGYEAYKLKGDAERRERFLKTTEGRRLFKKQYRDILES</sequence>
<reference evidence="2 3" key="1">
    <citation type="journal article" date="2016" name="Nat. Commun.">
        <title>Thousands of microbial genomes shed light on interconnected biogeochemical processes in an aquifer system.</title>
        <authorList>
            <person name="Anantharaman K."/>
            <person name="Brown C.T."/>
            <person name="Hug L.A."/>
            <person name="Sharon I."/>
            <person name="Castelle C.J."/>
            <person name="Probst A.J."/>
            <person name="Thomas B.C."/>
            <person name="Singh A."/>
            <person name="Wilkins M.J."/>
            <person name="Karaoz U."/>
            <person name="Brodie E.L."/>
            <person name="Williams K.H."/>
            <person name="Hubbard S.S."/>
            <person name="Banfield J.F."/>
        </authorList>
    </citation>
    <scope>NUCLEOTIDE SEQUENCE [LARGE SCALE GENOMIC DNA]</scope>
</reference>
<feature type="domain" description="GIY-YIG" evidence="1">
    <location>
        <begin position="1"/>
        <end position="75"/>
    </location>
</feature>
<dbReference type="PROSITE" id="PS50164">
    <property type="entry name" value="GIY_YIG"/>
    <property type="match status" value="1"/>
</dbReference>
<accession>A0A1G2DXL4</accession>
<dbReference type="Pfam" id="PF01541">
    <property type="entry name" value="GIY-YIG"/>
    <property type="match status" value="1"/>
</dbReference>
<name>A0A1G2DXL4_9BACT</name>
<dbReference type="Gene3D" id="3.40.1440.10">
    <property type="entry name" value="GIY-YIG endonuclease"/>
    <property type="match status" value="1"/>
</dbReference>
<evidence type="ECO:0000313" key="3">
    <source>
        <dbReference type="Proteomes" id="UP000178893"/>
    </source>
</evidence>
<protein>
    <recommendedName>
        <fullName evidence="1">GIY-YIG domain-containing protein</fullName>
    </recommendedName>
</protein>
<dbReference type="AlphaFoldDB" id="A0A1G2DXL4"/>
<dbReference type="Proteomes" id="UP000178893">
    <property type="component" value="Unassembled WGS sequence"/>
</dbReference>